<keyword evidence="13" id="KW-0456">Lyase</keyword>
<comment type="caution">
    <text evidence="17">The sequence shown here is derived from an EMBL/GenBank/DDBJ whole genome shotgun (WGS) entry which is preliminary data.</text>
</comment>
<dbReference type="EMBL" id="JACFXV010000031">
    <property type="protein sequence ID" value="MBA5775874.1"/>
    <property type="molecule type" value="Genomic_DNA"/>
</dbReference>
<dbReference type="GO" id="GO:0004016">
    <property type="term" value="F:adenylate cyclase activity"/>
    <property type="evidence" value="ECO:0007669"/>
    <property type="project" value="UniProtKB-ARBA"/>
</dbReference>
<dbReference type="GO" id="GO:0000155">
    <property type="term" value="F:phosphorelay sensor kinase activity"/>
    <property type="evidence" value="ECO:0007669"/>
    <property type="project" value="InterPro"/>
</dbReference>
<dbReference type="RefSeq" id="WP_182161730.1">
    <property type="nucleotide sequence ID" value="NZ_JACFXV010000031.1"/>
</dbReference>
<dbReference type="Gene3D" id="3.40.50.2300">
    <property type="match status" value="1"/>
</dbReference>
<evidence type="ECO:0000313" key="17">
    <source>
        <dbReference type="EMBL" id="MBA5775874.1"/>
    </source>
</evidence>
<evidence type="ECO:0000256" key="8">
    <source>
        <dbReference type="ARBA" id="ARBA00022777"/>
    </source>
</evidence>
<evidence type="ECO:0000256" key="3">
    <source>
        <dbReference type="ARBA" id="ARBA00012438"/>
    </source>
</evidence>
<sequence>MAESRDIGNRAYAAIMAQKLADPARAVLGYQELVLDEVREQGPHEALGDLEKVLAAARQLNALIERLAEGGAPVVDARLRHDLRTPMNAILGYSEMVVEDFADELSPRLLADISRIIDESRTLLEQIDEPVGTAETDKGGRPDNDIDVTIAADLARTMTARPKAQAHEAGRILVVDDTASNRDLLSRRLTRDGHAVTAASSGNEALAILREHSFDLVLADILMPDMNGIELLGRLKADENWRDMPVVMISGLKDEDAVVRCIEAGAEDYLRKPIDPVLLKARITACLERSRWRERERRYLAEIEFEKERADALLHAILPGQVVRRLANGEEVIADRIDMASILFADIVNFTELAARTPASDLVKRLGALFSRFDELADEHGVEKIKTIGDAYMAASGLPEPRSDHATAIVDFARALLAETENPDDAGASLKLRIGIHSGPLIAGLIGRKRFVYDVWGHTVNLASRMESYGSSGKIQISQGTYEALGNRCPVDRPRVLEIRGIGKYTAYFLL</sequence>
<evidence type="ECO:0000256" key="13">
    <source>
        <dbReference type="ARBA" id="ARBA00023239"/>
    </source>
</evidence>
<dbReference type="Gene3D" id="3.30.70.1230">
    <property type="entry name" value="Nucleotide cyclase"/>
    <property type="match status" value="1"/>
</dbReference>
<keyword evidence="10" id="KW-1133">Transmembrane helix</keyword>
<evidence type="ECO:0000256" key="11">
    <source>
        <dbReference type="ARBA" id="ARBA00023012"/>
    </source>
</evidence>
<keyword evidence="18" id="KW-1185">Reference proteome</keyword>
<dbReference type="FunFam" id="3.40.50.2300:FF:000121">
    <property type="entry name" value="Sensor histidine kinase RcsC"/>
    <property type="match status" value="1"/>
</dbReference>
<dbReference type="PROSITE" id="PS50125">
    <property type="entry name" value="GUANYLATE_CYCLASE_2"/>
    <property type="match status" value="1"/>
</dbReference>
<dbReference type="Proteomes" id="UP000541109">
    <property type="component" value="Unassembled WGS sequence"/>
</dbReference>
<evidence type="ECO:0000256" key="14">
    <source>
        <dbReference type="PROSITE-ProRule" id="PRU00169"/>
    </source>
</evidence>
<dbReference type="CDD" id="cd07302">
    <property type="entry name" value="CHD"/>
    <property type="match status" value="1"/>
</dbReference>
<dbReference type="EC" id="2.7.13.3" evidence="3"/>
<reference evidence="17 18" key="1">
    <citation type="submission" date="2020-07" db="EMBL/GenBank/DDBJ databases">
        <title>Stappia sp., F7233, whole genome shotgun sequencing project.</title>
        <authorList>
            <person name="Jiang S."/>
            <person name="Liu Z.W."/>
            <person name="Du Z.J."/>
        </authorList>
    </citation>
    <scope>NUCLEOTIDE SEQUENCE [LARGE SCALE GENOMIC DNA]</scope>
    <source>
        <strain evidence="17 18">F7233</strain>
    </source>
</reference>
<evidence type="ECO:0000256" key="9">
    <source>
        <dbReference type="ARBA" id="ARBA00022840"/>
    </source>
</evidence>
<dbReference type="SMART" id="SM00044">
    <property type="entry name" value="CYCc"/>
    <property type="match status" value="1"/>
</dbReference>
<keyword evidence="9" id="KW-0067">ATP-binding</keyword>
<evidence type="ECO:0000256" key="1">
    <source>
        <dbReference type="ARBA" id="ARBA00000085"/>
    </source>
</evidence>
<dbReference type="InterPro" id="IPR001054">
    <property type="entry name" value="A/G_cyclase"/>
</dbReference>
<proteinExistence type="predicted"/>
<protein>
    <recommendedName>
        <fullName evidence="3">histidine kinase</fullName>
        <ecNumber evidence="3">2.7.13.3</ecNumber>
    </recommendedName>
</protein>
<name>A0A839AA24_9HYPH</name>
<feature type="domain" description="Response regulatory" evidence="15">
    <location>
        <begin position="171"/>
        <end position="287"/>
    </location>
</feature>
<dbReference type="SMART" id="SM00448">
    <property type="entry name" value="REC"/>
    <property type="match status" value="1"/>
</dbReference>
<dbReference type="Gene3D" id="1.10.287.130">
    <property type="match status" value="1"/>
</dbReference>
<keyword evidence="12" id="KW-0472">Membrane</keyword>
<dbReference type="PANTHER" id="PTHR11920">
    <property type="entry name" value="GUANYLYL CYCLASE"/>
    <property type="match status" value="1"/>
</dbReference>
<dbReference type="InterPro" id="IPR036097">
    <property type="entry name" value="HisK_dim/P_sf"/>
</dbReference>
<evidence type="ECO:0000256" key="7">
    <source>
        <dbReference type="ARBA" id="ARBA00022741"/>
    </source>
</evidence>
<dbReference type="InterPro" id="IPR029787">
    <property type="entry name" value="Nucleotide_cyclase"/>
</dbReference>
<dbReference type="GO" id="GO:0016020">
    <property type="term" value="C:membrane"/>
    <property type="evidence" value="ECO:0007669"/>
    <property type="project" value="UniProtKB-SubCell"/>
</dbReference>
<comment type="subcellular location">
    <subcellularLocation>
        <location evidence="2">Membrane</location>
    </subcellularLocation>
</comment>
<evidence type="ECO:0000256" key="12">
    <source>
        <dbReference type="ARBA" id="ARBA00023136"/>
    </source>
</evidence>
<feature type="domain" description="Guanylate cyclase" evidence="16">
    <location>
        <begin position="341"/>
        <end position="467"/>
    </location>
</feature>
<evidence type="ECO:0000256" key="5">
    <source>
        <dbReference type="ARBA" id="ARBA00022679"/>
    </source>
</evidence>
<gene>
    <name evidence="17" type="ORF">H2509_01900</name>
</gene>
<accession>A0A839AA24</accession>
<organism evidence="17 18">
    <name type="scientific">Stappia albiluteola</name>
    <dbReference type="NCBI Taxonomy" id="2758565"/>
    <lineage>
        <taxon>Bacteria</taxon>
        <taxon>Pseudomonadati</taxon>
        <taxon>Pseudomonadota</taxon>
        <taxon>Alphaproteobacteria</taxon>
        <taxon>Hyphomicrobiales</taxon>
        <taxon>Stappiaceae</taxon>
        <taxon>Stappia</taxon>
    </lineage>
</organism>
<dbReference type="PROSITE" id="PS50110">
    <property type="entry name" value="RESPONSE_REGULATORY"/>
    <property type="match status" value="1"/>
</dbReference>
<keyword evidence="11" id="KW-0902">Two-component regulatory system</keyword>
<evidence type="ECO:0000256" key="2">
    <source>
        <dbReference type="ARBA" id="ARBA00004370"/>
    </source>
</evidence>
<comment type="catalytic activity">
    <reaction evidence="1">
        <text>ATP + protein L-histidine = ADP + protein N-phospho-L-histidine.</text>
        <dbReference type="EC" id="2.7.13.3"/>
    </reaction>
</comment>
<dbReference type="GO" id="GO:0009190">
    <property type="term" value="P:cyclic nucleotide biosynthetic process"/>
    <property type="evidence" value="ECO:0007669"/>
    <property type="project" value="InterPro"/>
</dbReference>
<keyword evidence="7" id="KW-0547">Nucleotide-binding</keyword>
<evidence type="ECO:0000256" key="10">
    <source>
        <dbReference type="ARBA" id="ARBA00022989"/>
    </source>
</evidence>
<evidence type="ECO:0000256" key="6">
    <source>
        <dbReference type="ARBA" id="ARBA00022692"/>
    </source>
</evidence>
<dbReference type="InterPro" id="IPR050401">
    <property type="entry name" value="Cyclic_nucleotide_synthase"/>
</dbReference>
<dbReference type="Pfam" id="PF00211">
    <property type="entry name" value="Guanylate_cyc"/>
    <property type="match status" value="1"/>
</dbReference>
<dbReference type="Pfam" id="PF00072">
    <property type="entry name" value="Response_reg"/>
    <property type="match status" value="1"/>
</dbReference>
<keyword evidence="4 14" id="KW-0597">Phosphoprotein</keyword>
<dbReference type="InterPro" id="IPR011006">
    <property type="entry name" value="CheY-like_superfamily"/>
</dbReference>
<feature type="modified residue" description="4-aspartylphosphate" evidence="14">
    <location>
        <position position="220"/>
    </location>
</feature>
<keyword evidence="8" id="KW-0418">Kinase</keyword>
<dbReference type="InterPro" id="IPR003661">
    <property type="entry name" value="HisK_dim/P_dom"/>
</dbReference>
<evidence type="ECO:0000313" key="18">
    <source>
        <dbReference type="Proteomes" id="UP000541109"/>
    </source>
</evidence>
<evidence type="ECO:0000259" key="16">
    <source>
        <dbReference type="PROSITE" id="PS50125"/>
    </source>
</evidence>
<keyword evidence="6" id="KW-0812">Transmembrane</keyword>
<dbReference type="PANTHER" id="PTHR11920:SF335">
    <property type="entry name" value="GUANYLATE CYCLASE"/>
    <property type="match status" value="1"/>
</dbReference>
<dbReference type="SUPFAM" id="SSF55073">
    <property type="entry name" value="Nucleotide cyclase"/>
    <property type="match status" value="1"/>
</dbReference>
<dbReference type="GO" id="GO:0005524">
    <property type="term" value="F:ATP binding"/>
    <property type="evidence" value="ECO:0007669"/>
    <property type="project" value="UniProtKB-KW"/>
</dbReference>
<dbReference type="SUPFAM" id="SSF47384">
    <property type="entry name" value="Homodimeric domain of signal transducing histidine kinase"/>
    <property type="match status" value="1"/>
</dbReference>
<dbReference type="CDD" id="cd00082">
    <property type="entry name" value="HisKA"/>
    <property type="match status" value="1"/>
</dbReference>
<evidence type="ECO:0000259" key="15">
    <source>
        <dbReference type="PROSITE" id="PS50110"/>
    </source>
</evidence>
<evidence type="ECO:0000256" key="4">
    <source>
        <dbReference type="ARBA" id="ARBA00022553"/>
    </source>
</evidence>
<dbReference type="AlphaFoldDB" id="A0A839AA24"/>
<dbReference type="Pfam" id="PF00512">
    <property type="entry name" value="HisKA"/>
    <property type="match status" value="1"/>
</dbReference>
<dbReference type="SUPFAM" id="SSF52172">
    <property type="entry name" value="CheY-like"/>
    <property type="match status" value="1"/>
</dbReference>
<keyword evidence="5" id="KW-0808">Transferase</keyword>
<dbReference type="InterPro" id="IPR001789">
    <property type="entry name" value="Sig_transdc_resp-reg_receiver"/>
</dbReference>